<name>M9RMC9_9RHOB</name>
<protein>
    <submittedName>
        <fullName evidence="1">Uncharacterized protein</fullName>
    </submittedName>
</protein>
<reference evidence="1 2" key="1">
    <citation type="journal article" date="2013" name="PLoS ONE">
        <title>Poles Apart: Arctic and Antarctic Octadecabacter strains Share High Genome Plasticity and a New Type of Xanthorhodopsin.</title>
        <authorList>
            <person name="Vollmers J."/>
            <person name="Voget S."/>
            <person name="Dietrich S."/>
            <person name="Gollnow K."/>
            <person name="Smits M."/>
            <person name="Meyer K."/>
            <person name="Brinkhoff T."/>
            <person name="Simon M."/>
            <person name="Daniel R."/>
        </authorList>
    </citation>
    <scope>NUCLEOTIDE SEQUENCE [LARGE SCALE GENOMIC DNA]</scope>
    <source>
        <strain evidence="1 2">238</strain>
    </source>
</reference>
<organism evidence="1 2">
    <name type="scientific">Octadecabacter arcticus 238</name>
    <dbReference type="NCBI Taxonomy" id="391616"/>
    <lineage>
        <taxon>Bacteria</taxon>
        <taxon>Pseudomonadati</taxon>
        <taxon>Pseudomonadota</taxon>
        <taxon>Alphaproteobacteria</taxon>
        <taxon>Rhodobacterales</taxon>
        <taxon>Roseobacteraceae</taxon>
        <taxon>Octadecabacter</taxon>
    </lineage>
</organism>
<dbReference type="eggNOG" id="ENOG50319VU">
    <property type="taxonomic scope" value="Bacteria"/>
</dbReference>
<dbReference type="Pfam" id="PF05265">
    <property type="entry name" value="DUF723"/>
    <property type="match status" value="1"/>
</dbReference>
<dbReference type="AlphaFoldDB" id="M9RMC9"/>
<keyword evidence="2" id="KW-1185">Reference proteome</keyword>
<dbReference type="KEGG" id="oar:OA238_c14210"/>
<accession>M9RMC9</accession>
<dbReference type="HOGENOM" id="CLU_532999_0_0_5"/>
<dbReference type="EMBL" id="CP003742">
    <property type="protein sequence ID" value="AGI71571.1"/>
    <property type="molecule type" value="Genomic_DNA"/>
</dbReference>
<dbReference type="Proteomes" id="UP000004688">
    <property type="component" value="Chromosome"/>
</dbReference>
<evidence type="ECO:0000313" key="1">
    <source>
        <dbReference type="EMBL" id="AGI71571.1"/>
    </source>
</evidence>
<evidence type="ECO:0000313" key="2">
    <source>
        <dbReference type="Proteomes" id="UP000004688"/>
    </source>
</evidence>
<proteinExistence type="predicted"/>
<sequence length="511" mass="58052">MSVTPLALISWQRGTKYLQAVAVRPPYLYARLMSKKMTTEEFLIRAEEIHGELYDYSYVEYLNTGTPVRIICPKHGEFMCSPRNHLRPEKPRGCPKCGRERQIKFATKPFDEFVSVAKKIHDGRYQYIPETYANARSNMTMICAEHGEFRQSPDSHLRGAGCPTCAGETRAKKYRDSHASAVAQLVASQSDGKVMLDATSYRGQNADALFNCKQHGNFERRVILALQTTHPCPECLQIALDTFPQEADSLKAEVLSALGENYTVEPFEFDGRGTKMTLQCEDPEHPPFARIISSTFRLRGCPVCGKQSALRHRQEALARLAKATRNDRFDVWRAEALEIHGTKFDYSEVEYRRAREKVKIGCPVHGPFWQAPADHLNGGCRKCADEDQKGAYSKLFFQRNQAAGLQPALLYYLGFHFDEVSFFKVGVTINDVAKRHAMLNTLSGLEFDTLAEGPMTLLEAYEAEQYIQTEHGDNSRGQLPFSKEVQRRIRIGHTECFFEPLSKSLLEKYFV</sequence>
<dbReference type="InterPro" id="IPR007929">
    <property type="entry name" value="DUF723"/>
</dbReference>
<gene>
    <name evidence="1" type="ORF">OA238_c14210</name>
</gene>